<dbReference type="PRINTS" id="PR00722">
    <property type="entry name" value="CHYMOTRYPSIN"/>
</dbReference>
<dbReference type="InterPro" id="IPR001254">
    <property type="entry name" value="Trypsin_dom"/>
</dbReference>
<dbReference type="InterPro" id="IPR001314">
    <property type="entry name" value="Peptidase_S1A"/>
</dbReference>
<keyword evidence="9" id="KW-1185">Reference proteome</keyword>
<dbReference type="GO" id="GO:0006508">
    <property type="term" value="P:proteolysis"/>
    <property type="evidence" value="ECO:0007669"/>
    <property type="project" value="UniProtKB-KW"/>
</dbReference>
<dbReference type="Pfam" id="PF00089">
    <property type="entry name" value="Trypsin"/>
    <property type="match status" value="1"/>
</dbReference>
<evidence type="ECO:0000256" key="1">
    <source>
        <dbReference type="ARBA" id="ARBA00022670"/>
    </source>
</evidence>
<dbReference type="InterPro" id="IPR043504">
    <property type="entry name" value="Peptidase_S1_PA_chymotrypsin"/>
</dbReference>
<keyword evidence="6" id="KW-0812">Transmembrane</keyword>
<proteinExistence type="predicted"/>
<dbReference type="SMART" id="SM00020">
    <property type="entry name" value="Tryp_SPc"/>
    <property type="match status" value="1"/>
</dbReference>
<dbReference type="InterPro" id="IPR009003">
    <property type="entry name" value="Peptidase_S1_PA"/>
</dbReference>
<organism evidence="8 9">
    <name type="scientific">Cardiocondyla obscurior</name>
    <dbReference type="NCBI Taxonomy" id="286306"/>
    <lineage>
        <taxon>Eukaryota</taxon>
        <taxon>Metazoa</taxon>
        <taxon>Ecdysozoa</taxon>
        <taxon>Arthropoda</taxon>
        <taxon>Hexapoda</taxon>
        <taxon>Insecta</taxon>
        <taxon>Pterygota</taxon>
        <taxon>Neoptera</taxon>
        <taxon>Endopterygota</taxon>
        <taxon>Hymenoptera</taxon>
        <taxon>Apocrita</taxon>
        <taxon>Aculeata</taxon>
        <taxon>Formicoidea</taxon>
        <taxon>Formicidae</taxon>
        <taxon>Myrmicinae</taxon>
        <taxon>Cardiocondyla</taxon>
    </lineage>
</organism>
<keyword evidence="6" id="KW-1133">Transmembrane helix</keyword>
<dbReference type="PANTHER" id="PTHR24252:SF7">
    <property type="entry name" value="HYALIN"/>
    <property type="match status" value="1"/>
</dbReference>
<evidence type="ECO:0000256" key="3">
    <source>
        <dbReference type="ARBA" id="ARBA00022825"/>
    </source>
</evidence>
<keyword evidence="6" id="KW-0472">Membrane</keyword>
<feature type="transmembrane region" description="Helical" evidence="6">
    <location>
        <begin position="7"/>
        <end position="28"/>
    </location>
</feature>
<keyword evidence="3 5" id="KW-0720">Serine protease</keyword>
<evidence type="ECO:0000313" key="8">
    <source>
        <dbReference type="EMBL" id="KAL0123015.1"/>
    </source>
</evidence>
<dbReference type="InterPro" id="IPR018114">
    <property type="entry name" value="TRYPSIN_HIS"/>
</dbReference>
<dbReference type="Gene3D" id="2.40.10.10">
    <property type="entry name" value="Trypsin-like serine proteases"/>
    <property type="match status" value="1"/>
</dbReference>
<evidence type="ECO:0000256" key="2">
    <source>
        <dbReference type="ARBA" id="ARBA00022801"/>
    </source>
</evidence>
<reference evidence="8 9" key="1">
    <citation type="submission" date="2023-03" db="EMBL/GenBank/DDBJ databases">
        <title>High recombination rates correlate with genetic variation in Cardiocondyla obscurior ants.</title>
        <authorList>
            <person name="Errbii M."/>
        </authorList>
    </citation>
    <scope>NUCLEOTIDE SEQUENCE [LARGE SCALE GENOMIC DNA]</scope>
    <source>
        <strain evidence="8">Alpha-2009</strain>
        <tissue evidence="8">Whole body</tissue>
    </source>
</reference>
<evidence type="ECO:0000256" key="4">
    <source>
        <dbReference type="ARBA" id="ARBA00023157"/>
    </source>
</evidence>
<dbReference type="AlphaFoldDB" id="A0AAW2G939"/>
<dbReference type="PROSITE" id="PS50240">
    <property type="entry name" value="TRYPSIN_DOM"/>
    <property type="match status" value="1"/>
</dbReference>
<dbReference type="PROSITE" id="PS00134">
    <property type="entry name" value="TRYPSIN_HIS"/>
    <property type="match status" value="1"/>
</dbReference>
<name>A0AAW2G939_9HYME</name>
<feature type="domain" description="Peptidase S1" evidence="7">
    <location>
        <begin position="47"/>
        <end position="277"/>
    </location>
</feature>
<gene>
    <name evidence="8" type="ORF">PUN28_007566</name>
</gene>
<keyword evidence="4" id="KW-1015">Disulfide bond</keyword>
<evidence type="ECO:0000256" key="5">
    <source>
        <dbReference type="RuleBase" id="RU363034"/>
    </source>
</evidence>
<keyword evidence="2 5" id="KW-0378">Hydrolase</keyword>
<evidence type="ECO:0000313" key="9">
    <source>
        <dbReference type="Proteomes" id="UP001430953"/>
    </source>
</evidence>
<keyword evidence="1 5" id="KW-0645">Protease</keyword>
<dbReference type="EMBL" id="JADYXP020000006">
    <property type="protein sequence ID" value="KAL0123015.1"/>
    <property type="molecule type" value="Genomic_DNA"/>
</dbReference>
<dbReference type="InterPro" id="IPR033116">
    <property type="entry name" value="TRYPSIN_SER"/>
</dbReference>
<accession>A0AAW2G939</accession>
<sequence>MFLLFTLRPYIFCLFANICAFVLLFSYVQLVSECFRYGLSISGEERIINGNDADINSYPYIVSLKNNGEHMCGGSILNENWIVTAAHCVKIVNTPLKEMTLCSGTSVLNENCNLHYVEKYEIHPNYDDATKDYDIALIRVTPAFTFSDNTSPIDLPSNANIYNEWATVCGWGYYMKENNQVKTVVSNQLKCATVPWVSNQQCEMNYENIQLTSRMICYGYQTGDVDACQGDSGGPLINRDNILIGIISWGIGCADVNAPGVYTDVTLFLNWIKDIIRM</sequence>
<dbReference type="Proteomes" id="UP001430953">
    <property type="component" value="Unassembled WGS sequence"/>
</dbReference>
<dbReference type="PANTHER" id="PTHR24252">
    <property type="entry name" value="ACROSIN-RELATED"/>
    <property type="match status" value="1"/>
</dbReference>
<dbReference type="CDD" id="cd00190">
    <property type="entry name" value="Tryp_SPc"/>
    <property type="match status" value="1"/>
</dbReference>
<comment type="caution">
    <text evidence="8">The sequence shown here is derived from an EMBL/GenBank/DDBJ whole genome shotgun (WGS) entry which is preliminary data.</text>
</comment>
<evidence type="ECO:0000256" key="6">
    <source>
        <dbReference type="SAM" id="Phobius"/>
    </source>
</evidence>
<dbReference type="PROSITE" id="PS00135">
    <property type="entry name" value="TRYPSIN_SER"/>
    <property type="match status" value="1"/>
</dbReference>
<dbReference type="SUPFAM" id="SSF50494">
    <property type="entry name" value="Trypsin-like serine proteases"/>
    <property type="match status" value="1"/>
</dbReference>
<protein>
    <recommendedName>
        <fullName evidence="7">Peptidase S1 domain-containing protein</fullName>
    </recommendedName>
</protein>
<dbReference type="GO" id="GO:0004252">
    <property type="term" value="F:serine-type endopeptidase activity"/>
    <property type="evidence" value="ECO:0007669"/>
    <property type="project" value="InterPro"/>
</dbReference>
<evidence type="ECO:0000259" key="7">
    <source>
        <dbReference type="PROSITE" id="PS50240"/>
    </source>
</evidence>
<dbReference type="FunFam" id="2.40.10.10:FF:000034">
    <property type="entry name" value="Eupolytin"/>
    <property type="match status" value="1"/>
</dbReference>